<dbReference type="InterPro" id="IPR011010">
    <property type="entry name" value="DNA_brk_join_enz"/>
</dbReference>
<evidence type="ECO:0000256" key="6">
    <source>
        <dbReference type="ARBA" id="ARBA00023043"/>
    </source>
</evidence>
<organism evidence="15 16">
    <name type="scientific">Mytilus edulis</name>
    <name type="common">Blue mussel</name>
    <dbReference type="NCBI Taxonomy" id="6550"/>
    <lineage>
        <taxon>Eukaryota</taxon>
        <taxon>Metazoa</taxon>
        <taxon>Spiralia</taxon>
        <taxon>Lophotrochozoa</taxon>
        <taxon>Mollusca</taxon>
        <taxon>Bivalvia</taxon>
        <taxon>Autobranchia</taxon>
        <taxon>Pteriomorphia</taxon>
        <taxon>Mytilida</taxon>
        <taxon>Mytiloidea</taxon>
        <taxon>Mytilidae</taxon>
        <taxon>Mytilinae</taxon>
        <taxon>Mytilus</taxon>
    </lineage>
</organism>
<evidence type="ECO:0000256" key="12">
    <source>
        <dbReference type="SAM" id="MobiDB-lite"/>
    </source>
</evidence>
<dbReference type="InterPro" id="IPR002110">
    <property type="entry name" value="Ankyrin_rpt"/>
</dbReference>
<keyword evidence="7" id="KW-0406">Ion transport</keyword>
<dbReference type="InterPro" id="IPR036770">
    <property type="entry name" value="Ankyrin_rpt-contain_sf"/>
</dbReference>
<dbReference type="Pfam" id="PF00023">
    <property type="entry name" value="Ank"/>
    <property type="match status" value="1"/>
</dbReference>
<dbReference type="Pfam" id="PF08344">
    <property type="entry name" value="TRP_2"/>
    <property type="match status" value="1"/>
</dbReference>
<feature type="compositionally biased region" description="Polar residues" evidence="12">
    <location>
        <begin position="931"/>
        <end position="950"/>
    </location>
</feature>
<evidence type="ECO:0000313" key="15">
    <source>
        <dbReference type="EMBL" id="CAG2231651.1"/>
    </source>
</evidence>
<dbReference type="PANTHER" id="PTHR10117">
    <property type="entry name" value="TRANSIENT RECEPTOR POTENTIAL CHANNEL"/>
    <property type="match status" value="1"/>
</dbReference>
<name>A0A8S3TPH9_MYTED</name>
<feature type="region of interest" description="Disordered" evidence="12">
    <location>
        <begin position="1093"/>
        <end position="1129"/>
    </location>
</feature>
<evidence type="ECO:0000313" key="16">
    <source>
        <dbReference type="Proteomes" id="UP000683360"/>
    </source>
</evidence>
<reference evidence="15" key="1">
    <citation type="submission" date="2021-03" db="EMBL/GenBank/DDBJ databases">
        <authorList>
            <person name="Bekaert M."/>
        </authorList>
    </citation>
    <scope>NUCLEOTIDE SEQUENCE</scope>
</reference>
<dbReference type="InterPro" id="IPR013762">
    <property type="entry name" value="Integrase-like_cat_sf"/>
</dbReference>
<comment type="subcellular location">
    <subcellularLocation>
        <location evidence="1">Membrane</location>
        <topology evidence="1">Multi-pass membrane protein</topology>
    </subcellularLocation>
</comment>
<evidence type="ECO:0000259" key="14">
    <source>
        <dbReference type="SMART" id="SM01420"/>
    </source>
</evidence>
<feature type="compositionally biased region" description="Acidic residues" evidence="12">
    <location>
        <begin position="909"/>
        <end position="918"/>
    </location>
</feature>
<accession>A0A8S3TPH9</accession>
<evidence type="ECO:0000256" key="2">
    <source>
        <dbReference type="ARBA" id="ARBA00022448"/>
    </source>
</evidence>
<keyword evidence="6" id="KW-0040">ANK repeat</keyword>
<comment type="caution">
    <text evidence="15">The sequence shown here is derived from an EMBL/GenBank/DDBJ whole genome shotgun (WGS) entry which is preliminary data.</text>
</comment>
<dbReference type="PRINTS" id="PR01097">
    <property type="entry name" value="TRNSRECEPTRP"/>
</dbReference>
<dbReference type="GO" id="GO:0034703">
    <property type="term" value="C:cation channel complex"/>
    <property type="evidence" value="ECO:0007669"/>
    <property type="project" value="TreeGrafter"/>
</dbReference>
<dbReference type="GO" id="GO:0051480">
    <property type="term" value="P:regulation of cytosolic calcium ion concentration"/>
    <property type="evidence" value="ECO:0007669"/>
    <property type="project" value="TreeGrafter"/>
</dbReference>
<dbReference type="Gene3D" id="1.10.287.70">
    <property type="match status" value="1"/>
</dbReference>
<feature type="region of interest" description="Disordered" evidence="12">
    <location>
        <begin position="908"/>
        <end position="950"/>
    </location>
</feature>
<evidence type="ECO:0000256" key="5">
    <source>
        <dbReference type="ARBA" id="ARBA00022989"/>
    </source>
</evidence>
<dbReference type="Gene3D" id="1.25.40.20">
    <property type="entry name" value="Ankyrin repeat-containing domain"/>
    <property type="match status" value="1"/>
</dbReference>
<dbReference type="SUPFAM" id="SSF56349">
    <property type="entry name" value="DNA breaking-rejoining enzymes"/>
    <property type="match status" value="1"/>
</dbReference>
<dbReference type="GO" id="GO:0015279">
    <property type="term" value="F:store-operated calcium channel activity"/>
    <property type="evidence" value="ECO:0007669"/>
    <property type="project" value="TreeGrafter"/>
</dbReference>
<evidence type="ECO:0000256" key="7">
    <source>
        <dbReference type="ARBA" id="ARBA00023065"/>
    </source>
</evidence>
<dbReference type="OrthoDB" id="2373987at2759"/>
<evidence type="ECO:0000256" key="11">
    <source>
        <dbReference type="ARBA" id="ARBA00023303"/>
    </source>
</evidence>
<dbReference type="SUPFAM" id="SSF48403">
    <property type="entry name" value="Ankyrin repeat"/>
    <property type="match status" value="1"/>
</dbReference>
<evidence type="ECO:0000256" key="4">
    <source>
        <dbReference type="ARBA" id="ARBA00022737"/>
    </source>
</evidence>
<feature type="transmembrane region" description="Helical" evidence="13">
    <location>
        <begin position="744"/>
        <end position="766"/>
    </location>
</feature>
<dbReference type="InterPro" id="IPR005821">
    <property type="entry name" value="Ion_trans_dom"/>
</dbReference>
<keyword evidence="3 13" id="KW-0812">Transmembrane</keyword>
<gene>
    <name evidence="15" type="ORF">MEDL_44424</name>
</gene>
<keyword evidence="2" id="KW-0813">Transport</keyword>
<keyword evidence="16" id="KW-1185">Reference proteome</keyword>
<evidence type="ECO:0000256" key="9">
    <source>
        <dbReference type="ARBA" id="ARBA00023136"/>
    </source>
</evidence>
<dbReference type="Proteomes" id="UP000683360">
    <property type="component" value="Unassembled WGS sequence"/>
</dbReference>
<evidence type="ECO:0000256" key="10">
    <source>
        <dbReference type="ARBA" id="ARBA00023172"/>
    </source>
</evidence>
<dbReference type="SMART" id="SM00248">
    <property type="entry name" value="ANK"/>
    <property type="match status" value="2"/>
</dbReference>
<dbReference type="GO" id="GO:0015074">
    <property type="term" value="P:DNA integration"/>
    <property type="evidence" value="ECO:0007669"/>
    <property type="project" value="InterPro"/>
</dbReference>
<dbReference type="InterPro" id="IPR010998">
    <property type="entry name" value="Integrase_recombinase_N"/>
</dbReference>
<dbReference type="Gene3D" id="1.10.150.130">
    <property type="match status" value="1"/>
</dbReference>
<keyword evidence="8" id="KW-0238">DNA-binding</keyword>
<keyword evidence="11" id="KW-0407">Ion channel</keyword>
<feature type="transmembrane region" description="Helical" evidence="13">
    <location>
        <begin position="825"/>
        <end position="848"/>
    </location>
</feature>
<keyword evidence="5 13" id="KW-1133">Transmembrane helix</keyword>
<evidence type="ECO:0000256" key="8">
    <source>
        <dbReference type="ARBA" id="ARBA00023125"/>
    </source>
</evidence>
<proteinExistence type="predicted"/>
<dbReference type="GO" id="GO:0006310">
    <property type="term" value="P:DNA recombination"/>
    <property type="evidence" value="ECO:0007669"/>
    <property type="project" value="UniProtKB-KW"/>
</dbReference>
<dbReference type="EMBL" id="CAJPWZ010002150">
    <property type="protein sequence ID" value="CAG2231651.1"/>
    <property type="molecule type" value="Genomic_DNA"/>
</dbReference>
<dbReference type="GO" id="GO:0003677">
    <property type="term" value="F:DNA binding"/>
    <property type="evidence" value="ECO:0007669"/>
    <property type="project" value="UniProtKB-KW"/>
</dbReference>
<dbReference type="InterPro" id="IPR013555">
    <property type="entry name" value="TRP_dom"/>
</dbReference>
<dbReference type="GO" id="GO:0005886">
    <property type="term" value="C:plasma membrane"/>
    <property type="evidence" value="ECO:0007669"/>
    <property type="project" value="TreeGrafter"/>
</dbReference>
<evidence type="ECO:0000256" key="1">
    <source>
        <dbReference type="ARBA" id="ARBA00004141"/>
    </source>
</evidence>
<evidence type="ECO:0000256" key="3">
    <source>
        <dbReference type="ARBA" id="ARBA00022692"/>
    </source>
</evidence>
<keyword evidence="4" id="KW-0677">Repeat</keyword>
<dbReference type="InterPro" id="IPR002153">
    <property type="entry name" value="TRPC_channel"/>
</dbReference>
<dbReference type="SMART" id="SM01420">
    <property type="entry name" value="TRP_2"/>
    <property type="match status" value="1"/>
</dbReference>
<keyword evidence="9 13" id="KW-0472">Membrane</keyword>
<protein>
    <submittedName>
        <fullName evidence="15">TRPC3</fullName>
    </submittedName>
</protein>
<dbReference type="Gene3D" id="1.10.443.10">
    <property type="entry name" value="Intergrase catalytic core"/>
    <property type="match status" value="1"/>
</dbReference>
<dbReference type="AlphaFoldDB" id="A0A8S3TPH9"/>
<dbReference type="SUPFAM" id="SSF47823">
    <property type="entry name" value="lambda integrase-like, N-terminal domain"/>
    <property type="match status" value="1"/>
</dbReference>
<evidence type="ECO:0000256" key="13">
    <source>
        <dbReference type="SAM" id="Phobius"/>
    </source>
</evidence>
<sequence>MHMLVCCRSAWDDVIPINDNILKELKFWYFECESLSFQRIVPINRIPQRVIFTDASQYAGAGFIMNDNKIVHFMFDGHERSKSSTWRELKTVEKNISSFKSDLTGKFVKLYTDNQNVVQIVKKDQWKQFECYANDSRFASIIRDLPSFVESSRSNSTIKKYKCYFKKFEKWCVSCSLECLPATTTTISMYIGGLIQQGSSVAILDASFYSIKWFHDFNFKHNPCSDKFLGLIYEGGRRLLSKPINKKEPITPDILRKIVLKFGDHNNLKKLRVVVLFLLGFSGFLRYSELANIKMNNIEFQVSHVKIRIDKSKTDLYRRGNSVVIAATVTVQIKAIMSSDVTVNNNHFHFNSPKFKFKRKIKRKMKEGKEDVFVNLFLLSKSYKRWQLADTEEEFLHAAGLVTSPTVKRILQENPNLNVDCIDALGRTALRLSVKNEHLEIVEVLLDRSSGHHIYEAVLQAISAGHIQIAETILKHRRYLEMWKERKKLGDDDYFFNKSMFEESQFSPDITPLILAAHKNQYEVVQLLMLRGEIINKPHKFQCACQECTNKMKFDKLRSAKYRLNAYRGLASEAYISLSSKDPILTAFELGAEVKHLSRVEKYFKREYKDLAEGLSEYVVRLLSRVRTQEELEIVLNKAGNPRDNKYESLARFKLAIRYNEKKFVAHSSCQQRMVSTWYEGIGVLERANRFYWDSWDPINMSEGLFAVANILSFSRISYLLPANEALGPLQISLGRMIKDILKFLAFIVLVFSAFMVGLNNLFWYYSMRESIEVTKHNFTTRAEVQFADVLATFRTVFWSLFGRGDTDVVKLGEYENKFTEDIGYIIYGAYNIAMVIVLLNMLIAMMTRSYQDITVRRRRCRVEIRTKCSLHGLYRRRSVLPVPLNMLGLPKAIVRKFTRCCSKCCESNDNETPEDANPDVAPEPIERNGRQNGLNGARSQARSRDNLNLQLSDGHLKPADIDRRRSTESLPFGKKSYHDRALVLVFILFCKIDDFEEIKQDISSFRYEMLNTLTVREKQHDEVMLKLSQILGVPISPLEKLKSRSGSPIKQMSIDEEFVSGPYDNNVDKSYENSQIVCEADINVETSNVEIEGSGCDRNEEENDKEGETKELGIENSVNGYTKVSKET</sequence>
<feature type="domain" description="Transient receptor ion channel" evidence="14">
    <location>
        <begin position="543"/>
        <end position="605"/>
    </location>
</feature>
<dbReference type="Pfam" id="PF00520">
    <property type="entry name" value="Ion_trans"/>
    <property type="match status" value="1"/>
</dbReference>
<dbReference type="PANTHER" id="PTHR10117:SF54">
    <property type="entry name" value="TRANSIENT RECEPTOR POTENTIAL-GAMMA PROTEIN"/>
    <property type="match status" value="1"/>
</dbReference>
<dbReference type="GO" id="GO:0070679">
    <property type="term" value="F:inositol 1,4,5 trisphosphate binding"/>
    <property type="evidence" value="ECO:0007669"/>
    <property type="project" value="TreeGrafter"/>
</dbReference>
<keyword evidence="10" id="KW-0233">DNA recombination</keyword>